<evidence type="ECO:0000256" key="1">
    <source>
        <dbReference type="SAM" id="SignalP"/>
    </source>
</evidence>
<sequence length="112" mass="12752">MSLLRLAFICLVLIAVINCQGAWFPVTSCSKHAAVEEWPHTREPMLLAPVLNERHSTVTHNHAVSATMRLVERTKLERNSPFKPMQLPELSIADPPNHLHFTRFYAKISNLL</sequence>
<dbReference type="Proteomes" id="UP000887575">
    <property type="component" value="Unassembled WGS sequence"/>
</dbReference>
<feature type="signal peptide" evidence="1">
    <location>
        <begin position="1"/>
        <end position="21"/>
    </location>
</feature>
<dbReference type="AlphaFoldDB" id="A0AAF3EBJ3"/>
<feature type="chain" id="PRO_5041948261" evidence="1">
    <location>
        <begin position="22"/>
        <end position="112"/>
    </location>
</feature>
<organism evidence="2 3">
    <name type="scientific">Mesorhabditis belari</name>
    <dbReference type="NCBI Taxonomy" id="2138241"/>
    <lineage>
        <taxon>Eukaryota</taxon>
        <taxon>Metazoa</taxon>
        <taxon>Ecdysozoa</taxon>
        <taxon>Nematoda</taxon>
        <taxon>Chromadorea</taxon>
        <taxon>Rhabditida</taxon>
        <taxon>Rhabditina</taxon>
        <taxon>Rhabditomorpha</taxon>
        <taxon>Rhabditoidea</taxon>
        <taxon>Rhabditidae</taxon>
        <taxon>Mesorhabditinae</taxon>
        <taxon>Mesorhabditis</taxon>
    </lineage>
</organism>
<keyword evidence="1" id="KW-0732">Signal</keyword>
<name>A0AAF3EBJ3_9BILA</name>
<protein>
    <submittedName>
        <fullName evidence="3">Uncharacterized protein</fullName>
    </submittedName>
</protein>
<proteinExistence type="predicted"/>
<dbReference type="WBParaSite" id="MBELARI_LOCUS11315">
    <property type="protein sequence ID" value="MBELARI_LOCUS11315"/>
    <property type="gene ID" value="MBELARI_LOCUS11315"/>
</dbReference>
<accession>A0AAF3EBJ3</accession>
<evidence type="ECO:0000313" key="3">
    <source>
        <dbReference type="WBParaSite" id="MBELARI_LOCUS11315"/>
    </source>
</evidence>
<keyword evidence="2" id="KW-1185">Reference proteome</keyword>
<evidence type="ECO:0000313" key="2">
    <source>
        <dbReference type="Proteomes" id="UP000887575"/>
    </source>
</evidence>
<reference evidence="3" key="1">
    <citation type="submission" date="2024-02" db="UniProtKB">
        <authorList>
            <consortium name="WormBaseParasite"/>
        </authorList>
    </citation>
    <scope>IDENTIFICATION</scope>
</reference>